<evidence type="ECO:0000256" key="1">
    <source>
        <dbReference type="SAM" id="MobiDB-lite"/>
    </source>
</evidence>
<dbReference type="PANTHER" id="PTHR39431">
    <property type="entry name" value="FRPA/C-RELATED PROTEIN"/>
    <property type="match status" value="1"/>
</dbReference>
<feature type="region of interest" description="Disordered" evidence="1">
    <location>
        <begin position="1"/>
        <end position="51"/>
    </location>
</feature>
<evidence type="ECO:0000313" key="2">
    <source>
        <dbReference type="EMBL" id="RAU19724.1"/>
    </source>
</evidence>
<dbReference type="EMBL" id="QKRX01000001">
    <property type="protein sequence ID" value="RAU19724.1"/>
    <property type="molecule type" value="Genomic_DNA"/>
</dbReference>
<comment type="caution">
    <text evidence="2">The sequence shown here is derived from an EMBL/GenBank/DDBJ whole genome shotgun (WGS) entry which is preliminary data.</text>
</comment>
<dbReference type="OrthoDB" id="1676884at2"/>
<dbReference type="PANTHER" id="PTHR39431:SF1">
    <property type="entry name" value="FRPA_C-RELATED PROTEIN"/>
    <property type="match status" value="1"/>
</dbReference>
<feature type="compositionally biased region" description="Polar residues" evidence="1">
    <location>
        <begin position="1"/>
        <end position="17"/>
    </location>
</feature>
<keyword evidence="3" id="KW-1185">Reference proteome</keyword>
<proteinExistence type="predicted"/>
<name>A0A364NRQ5_9GAMM</name>
<evidence type="ECO:0000313" key="3">
    <source>
        <dbReference type="Proteomes" id="UP000250744"/>
    </source>
</evidence>
<sequence>MRIEASQINMNSGHASQTRYERTETLTTERRQTNAQGEESTQRTSLTRSTNFTSKELLTYSDLRKRFSESQLEPDERRLASLQSQPMANTANTTNTSADAPFRLELSSDDRVRLLLIQQLMQSLTGKEFKMQLFDARSFKLDLELPSQPLPTITTPQVESFSFQYHREETFYQAENTHFKATGLVKTADGRSIDISLQLNLSRELVQHNSFMLRVGQNLTDPLVINFNGNSAELTETRFEFDLTLDGHPNLIPSLGANSAFLALDKNNDGIINDGSELFGAITGDGFNELAAYDDDNNGWIDESDAVFQHLKLWVHPGNSDSQQLMTLSEAGIGAIYLGNAKTPFSLLQSGDSSLLGMIQSTGIYLSEDGSVGTIQHVDLTV</sequence>
<organism evidence="2 3">
    <name type="scientific">Nitrincola tibetensis</name>
    <dbReference type="NCBI Taxonomy" id="2219697"/>
    <lineage>
        <taxon>Bacteria</taxon>
        <taxon>Pseudomonadati</taxon>
        <taxon>Pseudomonadota</taxon>
        <taxon>Gammaproteobacteria</taxon>
        <taxon>Oceanospirillales</taxon>
        <taxon>Oceanospirillaceae</taxon>
        <taxon>Nitrincola</taxon>
    </lineage>
</organism>
<evidence type="ECO:0008006" key="4">
    <source>
        <dbReference type="Google" id="ProtNLM"/>
    </source>
</evidence>
<dbReference type="RefSeq" id="WP_112156762.1">
    <property type="nucleotide sequence ID" value="NZ_QKRX01000001.1"/>
</dbReference>
<dbReference type="Proteomes" id="UP000250744">
    <property type="component" value="Unassembled WGS sequence"/>
</dbReference>
<feature type="compositionally biased region" description="Basic and acidic residues" evidence="1">
    <location>
        <begin position="19"/>
        <end position="32"/>
    </location>
</feature>
<protein>
    <recommendedName>
        <fullName evidence="4">VCBS repeat-containing protein</fullName>
    </recommendedName>
</protein>
<reference evidence="2 3" key="1">
    <citation type="submission" date="2018-06" db="EMBL/GenBank/DDBJ databases">
        <title>Nitrincola tibetense sp. nov., isolated from Lake XuguoCo on Tibetan Plateau.</title>
        <authorList>
            <person name="Xing P."/>
        </authorList>
    </citation>
    <scope>NUCLEOTIDE SEQUENCE [LARGE SCALE GENOMIC DNA]</scope>
    <source>
        <strain evidence="3">xg18</strain>
    </source>
</reference>
<dbReference type="AlphaFoldDB" id="A0A364NRQ5"/>
<gene>
    <name evidence="2" type="ORF">DN062_01170</name>
</gene>
<accession>A0A364NRQ5</accession>
<feature type="compositionally biased region" description="Polar residues" evidence="1">
    <location>
        <begin position="34"/>
        <end position="51"/>
    </location>
</feature>